<evidence type="ECO:0000256" key="1">
    <source>
        <dbReference type="SAM" id="MobiDB-lite"/>
    </source>
</evidence>
<protein>
    <submittedName>
        <fullName evidence="2">Uncharacterized protein</fullName>
    </submittedName>
</protein>
<feature type="region of interest" description="Disordered" evidence="1">
    <location>
        <begin position="16"/>
        <end position="42"/>
    </location>
</feature>
<evidence type="ECO:0000313" key="3">
    <source>
        <dbReference type="Proteomes" id="UP001500724"/>
    </source>
</evidence>
<evidence type="ECO:0000313" key="2">
    <source>
        <dbReference type="EMBL" id="GAA0668298.1"/>
    </source>
</evidence>
<organism evidence="2 3">
    <name type="scientific">Streptomyces thermocarboxydovorans</name>
    <dbReference type="NCBI Taxonomy" id="59298"/>
    <lineage>
        <taxon>Bacteria</taxon>
        <taxon>Bacillati</taxon>
        <taxon>Actinomycetota</taxon>
        <taxon>Actinomycetes</taxon>
        <taxon>Kitasatosporales</taxon>
        <taxon>Streptomycetaceae</taxon>
        <taxon>Streptomyces</taxon>
    </lineage>
</organism>
<dbReference type="EMBL" id="BAAAGU010000079">
    <property type="protein sequence ID" value="GAA0668298.1"/>
    <property type="molecule type" value="Genomic_DNA"/>
</dbReference>
<sequence>MTQPIPIRRVVDSPPRILGALRRRDTGSDPWAPDGYSNEPPF</sequence>
<proteinExistence type="predicted"/>
<dbReference type="RefSeq" id="WP_344006910.1">
    <property type="nucleotide sequence ID" value="NZ_BAAAGU010000079.1"/>
</dbReference>
<accession>A0ABN1HV07</accession>
<keyword evidence="3" id="KW-1185">Reference proteome</keyword>
<reference evidence="2 3" key="1">
    <citation type="journal article" date="2019" name="Int. J. Syst. Evol. Microbiol.">
        <title>The Global Catalogue of Microorganisms (GCM) 10K type strain sequencing project: providing services to taxonomists for standard genome sequencing and annotation.</title>
        <authorList>
            <consortium name="The Broad Institute Genomics Platform"/>
            <consortium name="The Broad Institute Genome Sequencing Center for Infectious Disease"/>
            <person name="Wu L."/>
            <person name="Ma J."/>
        </authorList>
    </citation>
    <scope>NUCLEOTIDE SEQUENCE [LARGE SCALE GENOMIC DNA]</scope>
    <source>
        <strain evidence="2 3">JCM 10367</strain>
    </source>
</reference>
<name>A0ABN1HV07_9ACTN</name>
<dbReference type="Proteomes" id="UP001500724">
    <property type="component" value="Unassembled WGS sequence"/>
</dbReference>
<comment type="caution">
    <text evidence="2">The sequence shown here is derived from an EMBL/GenBank/DDBJ whole genome shotgun (WGS) entry which is preliminary data.</text>
</comment>
<gene>
    <name evidence="2" type="ORF">GCM10009535_55210</name>
</gene>